<protein>
    <submittedName>
        <fullName evidence="1">Uncharacterized protein</fullName>
    </submittedName>
</protein>
<reference evidence="1" key="2">
    <citation type="submission" date="2020-05" db="UniProtKB">
        <authorList>
            <consortium name="EnsemblMetazoa"/>
        </authorList>
    </citation>
    <scope>IDENTIFICATION</scope>
    <source>
        <strain evidence="1">IAEA</strain>
    </source>
</reference>
<accession>A0A1B0BE45</accession>
<evidence type="ECO:0000313" key="1">
    <source>
        <dbReference type="EnsemblMetazoa" id="GPPI027119-PA"/>
    </source>
</evidence>
<reference evidence="2" key="1">
    <citation type="submission" date="2015-01" db="EMBL/GenBank/DDBJ databases">
        <authorList>
            <person name="Aksoy S."/>
            <person name="Warren W."/>
            <person name="Wilson R.K."/>
        </authorList>
    </citation>
    <scope>NUCLEOTIDE SEQUENCE [LARGE SCALE GENOMIC DNA]</scope>
    <source>
        <strain evidence="2">IAEA</strain>
    </source>
</reference>
<organism evidence="1 2">
    <name type="scientific">Glossina palpalis gambiensis</name>
    <dbReference type="NCBI Taxonomy" id="67801"/>
    <lineage>
        <taxon>Eukaryota</taxon>
        <taxon>Metazoa</taxon>
        <taxon>Ecdysozoa</taxon>
        <taxon>Arthropoda</taxon>
        <taxon>Hexapoda</taxon>
        <taxon>Insecta</taxon>
        <taxon>Pterygota</taxon>
        <taxon>Neoptera</taxon>
        <taxon>Endopterygota</taxon>
        <taxon>Diptera</taxon>
        <taxon>Brachycera</taxon>
        <taxon>Muscomorpha</taxon>
        <taxon>Hippoboscoidea</taxon>
        <taxon>Glossinidae</taxon>
        <taxon>Glossina</taxon>
    </lineage>
</organism>
<dbReference type="EnsemblMetazoa" id="GPPI027119-RA">
    <property type="protein sequence ID" value="GPPI027119-PA"/>
    <property type="gene ID" value="GPPI027119"/>
</dbReference>
<proteinExistence type="predicted"/>
<dbReference type="EMBL" id="JXJN01012793">
    <property type="status" value="NOT_ANNOTATED_CDS"/>
    <property type="molecule type" value="Genomic_DNA"/>
</dbReference>
<dbReference type="AlphaFoldDB" id="A0A1B0BE45"/>
<dbReference type="Proteomes" id="UP000092460">
    <property type="component" value="Unassembled WGS sequence"/>
</dbReference>
<sequence>MSFSRSLAVAYTYTIDSHNVGDVVSYTDRDLRASCKRPFDISQFGDSGMGRTLINANTWKPVHIHPIKRQSVRMK</sequence>
<keyword evidence="2" id="KW-1185">Reference proteome</keyword>
<evidence type="ECO:0000313" key="2">
    <source>
        <dbReference type="Proteomes" id="UP000092460"/>
    </source>
</evidence>
<dbReference type="VEuPathDB" id="VectorBase:GPPI027119"/>
<name>A0A1B0BE45_9MUSC</name>